<feature type="region of interest" description="Disordered" evidence="1">
    <location>
        <begin position="1"/>
        <end position="26"/>
    </location>
</feature>
<dbReference type="OrthoDB" id="77601at2759"/>
<evidence type="ECO:0000313" key="3">
    <source>
        <dbReference type="Proteomes" id="UP000184267"/>
    </source>
</evidence>
<gene>
    <name evidence="2" type="ORF">TRAPUB_13033</name>
</gene>
<dbReference type="Proteomes" id="UP000184267">
    <property type="component" value="Unassembled WGS sequence"/>
</dbReference>
<organism evidence="2 3">
    <name type="scientific">Trametes pubescens</name>
    <name type="common">White-rot fungus</name>
    <dbReference type="NCBI Taxonomy" id="154538"/>
    <lineage>
        <taxon>Eukaryota</taxon>
        <taxon>Fungi</taxon>
        <taxon>Dikarya</taxon>
        <taxon>Basidiomycota</taxon>
        <taxon>Agaricomycotina</taxon>
        <taxon>Agaricomycetes</taxon>
        <taxon>Polyporales</taxon>
        <taxon>Polyporaceae</taxon>
        <taxon>Trametes</taxon>
    </lineage>
</organism>
<evidence type="ECO:0000313" key="2">
    <source>
        <dbReference type="EMBL" id="OJT10434.1"/>
    </source>
</evidence>
<sequence>MVSPRAHREWKRWTDTLETAQHAPPMNVTAESCGAAGLRPLENDGLHDRQDTVGAIALDSAEGNLAAGVSR</sequence>
<dbReference type="AlphaFoldDB" id="A0A1M2VS49"/>
<dbReference type="EMBL" id="MNAD01000776">
    <property type="protein sequence ID" value="OJT10434.1"/>
    <property type="molecule type" value="Genomic_DNA"/>
</dbReference>
<evidence type="ECO:0000256" key="1">
    <source>
        <dbReference type="SAM" id="MobiDB-lite"/>
    </source>
</evidence>
<protein>
    <submittedName>
        <fullName evidence="2">Uncharacterized protein</fullName>
    </submittedName>
</protein>
<accession>A0A1M2VS49</accession>
<reference evidence="2 3" key="1">
    <citation type="submission" date="2016-10" db="EMBL/GenBank/DDBJ databases">
        <title>Genome sequence of the basidiomycete white-rot fungus Trametes pubescens.</title>
        <authorList>
            <person name="Makela M.R."/>
            <person name="Granchi Z."/>
            <person name="Peng M."/>
            <person name="De Vries R.P."/>
            <person name="Grigoriev I."/>
            <person name="Riley R."/>
            <person name="Hilden K."/>
        </authorList>
    </citation>
    <scope>NUCLEOTIDE SEQUENCE [LARGE SCALE GENOMIC DNA]</scope>
    <source>
        <strain evidence="2 3">FBCC735</strain>
    </source>
</reference>
<name>A0A1M2VS49_TRAPU</name>
<proteinExistence type="predicted"/>
<comment type="caution">
    <text evidence="2">The sequence shown here is derived from an EMBL/GenBank/DDBJ whole genome shotgun (WGS) entry which is preliminary data.</text>
</comment>
<keyword evidence="3" id="KW-1185">Reference proteome</keyword>